<keyword evidence="5 7" id="KW-1133">Transmembrane helix</keyword>
<dbReference type="InterPro" id="IPR050697">
    <property type="entry name" value="Adenylyl/Guanylyl_Cyclase_3/4"/>
</dbReference>
<dbReference type="OrthoDB" id="9806735at2"/>
<dbReference type="FunFam" id="3.30.70.1230:FF:000016">
    <property type="entry name" value="Adenylate/guanylate cyclase domain-containing protein"/>
    <property type="match status" value="1"/>
</dbReference>
<evidence type="ECO:0000256" key="6">
    <source>
        <dbReference type="ARBA" id="ARBA00023136"/>
    </source>
</evidence>
<dbReference type="eggNOG" id="COG4252">
    <property type="taxonomic scope" value="Bacteria"/>
</dbReference>
<comment type="similarity">
    <text evidence="2">Belongs to the adenylyl cyclase class-3 family.</text>
</comment>
<dbReference type="KEGG" id="sfu:Sfum_4085"/>
<dbReference type="GO" id="GO:0035556">
    <property type="term" value="P:intracellular signal transduction"/>
    <property type="evidence" value="ECO:0007669"/>
    <property type="project" value="InterPro"/>
</dbReference>
<dbReference type="Gene3D" id="3.30.70.1230">
    <property type="entry name" value="Nucleotide cyclase"/>
    <property type="match status" value="1"/>
</dbReference>
<comment type="subcellular location">
    <subcellularLocation>
        <location evidence="1">Cell envelope</location>
    </subcellularLocation>
</comment>
<dbReference type="GO" id="GO:0004016">
    <property type="term" value="F:adenylate cyclase activity"/>
    <property type="evidence" value="ECO:0007669"/>
    <property type="project" value="UniProtKB-ARBA"/>
</dbReference>
<dbReference type="PROSITE" id="PS50125">
    <property type="entry name" value="GUANYLATE_CYCLASE_2"/>
    <property type="match status" value="1"/>
</dbReference>
<reference evidence="9 10" key="1">
    <citation type="submission" date="2006-10" db="EMBL/GenBank/DDBJ databases">
        <title>Complete sequence of Syntrophobacter fumaroxidans MPOB.</title>
        <authorList>
            <consortium name="US DOE Joint Genome Institute"/>
            <person name="Copeland A."/>
            <person name="Lucas S."/>
            <person name="Lapidus A."/>
            <person name="Barry K."/>
            <person name="Detter J.C."/>
            <person name="Glavina del Rio T."/>
            <person name="Hammon N."/>
            <person name="Israni S."/>
            <person name="Pitluck S."/>
            <person name="Goltsman E.G."/>
            <person name="Martinez M."/>
            <person name="Schmutz J."/>
            <person name="Larimer F."/>
            <person name="Land M."/>
            <person name="Hauser L."/>
            <person name="Kyrpides N."/>
            <person name="Kim E."/>
            <person name="Boone D.R."/>
            <person name="Brockman F."/>
            <person name="Culley D."/>
            <person name="Ferry J."/>
            <person name="Gunsalus R."/>
            <person name="McInerney M.J."/>
            <person name="Morrison M."/>
            <person name="Plugge C."/>
            <person name="Rohlin L."/>
            <person name="Scholten J."/>
            <person name="Sieber J."/>
            <person name="Stams A.J.M."/>
            <person name="Worm P."/>
            <person name="Henstra A.M."/>
            <person name="Richardson P."/>
        </authorList>
    </citation>
    <scope>NUCLEOTIDE SEQUENCE [LARGE SCALE GENOMIC DNA]</scope>
    <source>
        <strain evidence="10">DSM 10017 / MPOB</strain>
    </source>
</reference>
<sequence>MIGSRKLSSVFSWEVIFVAITTLIMAVFYILEVHFIGLVELKAWDLHFRERGPVTPSGMTAFVTIDEESVNREGRWPWPRRRMARLIEAVDRHGARVIGLDMGFFEPDLKLRQQAVLDVRDRLRGNPAGSPDILALLEDAAREEDDDAILAGTIKRLSAPLVLGHFFYDSASRYLPPPPPEDVFERDVCPIVHVREEPEKDRLFEAAGLETNISVVRDATRHSGSFNVKTDPDGAVRWMPLVFRYEGRIFPSLALRMLTVSLPELPLIVKLDAAGVEDIRLGPVSIPTNNQGELLLNFYGPGYTFPHYSASALLHGEVPADCLANRLVVIGNTTMGLYDMRPTAFDQVFPGVELHCTVLENVLQENFLRRSKRSVLLWDLGALAGLAVIFLVLQSCLHGVLIVVSVAALLASYVFLTHYAFLGPGVWLNHLYPPMNLAIAYLGTSVHRYLEEEREKNKIRKTFSLYVHGSVMDEMLAHPERLKLGGEKRELSVLFSDIRGFTTLSEQYSPEKLVPQLNDYLTRMTQVVFDHHGTLDKYIGDAIMAIFGAPWPQEDHPDRACGTAIDMVNTLRSLKRTWEEEGLPVLDIGIGINTGTMMVGNMGSDRRFDYTVIGDNVNLASRLESLTKVYGVAIVVSESTWNLVRGNFIGRELDVVRVKGRLHAVAIYEIMGRKGDGIPAEALDVYHEGLHLYRRGEWAKALELFIRMEEWLPADRPSTLYQARCRGLLNRPPEGEWSHVTVLDRK</sequence>
<dbReference type="SUPFAM" id="SSF55073">
    <property type="entry name" value="Nucleotide cyclase"/>
    <property type="match status" value="1"/>
</dbReference>
<protein>
    <submittedName>
        <fullName evidence="9">Adenylate/guanylate cyclase</fullName>
    </submittedName>
</protein>
<gene>
    <name evidence="9" type="ordered locus">Sfum_4085</name>
</gene>
<keyword evidence="4 7" id="KW-0812">Transmembrane</keyword>
<dbReference type="PANTHER" id="PTHR43081">
    <property type="entry name" value="ADENYLATE CYCLASE, TERMINAL-DIFFERENTIATION SPECIFIC-RELATED"/>
    <property type="match status" value="1"/>
</dbReference>
<evidence type="ECO:0000259" key="8">
    <source>
        <dbReference type="PROSITE" id="PS50125"/>
    </source>
</evidence>
<dbReference type="InterPro" id="IPR029787">
    <property type="entry name" value="Nucleotide_cyclase"/>
</dbReference>
<feature type="transmembrane region" description="Helical" evidence="7">
    <location>
        <begin position="12"/>
        <end position="31"/>
    </location>
</feature>
<keyword evidence="6 7" id="KW-0472">Membrane</keyword>
<dbReference type="EMBL" id="CP000478">
    <property type="protein sequence ID" value="ABK19750.1"/>
    <property type="molecule type" value="Genomic_DNA"/>
</dbReference>
<dbReference type="InterPro" id="IPR001054">
    <property type="entry name" value="A/G_cyclase"/>
</dbReference>
<accession>A0LQP8</accession>
<dbReference type="eggNOG" id="COG2114">
    <property type="taxonomic scope" value="Bacteria"/>
</dbReference>
<evidence type="ECO:0000313" key="10">
    <source>
        <dbReference type="Proteomes" id="UP000001784"/>
    </source>
</evidence>
<dbReference type="InParanoid" id="A0LQP8"/>
<dbReference type="SMART" id="SM01080">
    <property type="entry name" value="CHASE2"/>
    <property type="match status" value="1"/>
</dbReference>
<dbReference type="Proteomes" id="UP000001784">
    <property type="component" value="Chromosome"/>
</dbReference>
<dbReference type="InterPro" id="IPR007890">
    <property type="entry name" value="CHASE2"/>
</dbReference>
<dbReference type="GO" id="GO:0006171">
    <property type="term" value="P:cAMP biosynthetic process"/>
    <property type="evidence" value="ECO:0007669"/>
    <property type="project" value="TreeGrafter"/>
</dbReference>
<dbReference type="CDD" id="cd07302">
    <property type="entry name" value="CHD"/>
    <property type="match status" value="1"/>
</dbReference>
<dbReference type="SMART" id="SM00044">
    <property type="entry name" value="CYCc"/>
    <property type="match status" value="1"/>
</dbReference>
<evidence type="ECO:0000256" key="7">
    <source>
        <dbReference type="SAM" id="Phobius"/>
    </source>
</evidence>
<dbReference type="Pfam" id="PF05226">
    <property type="entry name" value="CHASE2"/>
    <property type="match status" value="1"/>
</dbReference>
<dbReference type="HOGENOM" id="CLU_000445_85_1_7"/>
<dbReference type="STRING" id="335543.Sfum_4085"/>
<dbReference type="AlphaFoldDB" id="A0LQP8"/>
<evidence type="ECO:0000256" key="4">
    <source>
        <dbReference type="ARBA" id="ARBA00022692"/>
    </source>
</evidence>
<evidence type="ECO:0000256" key="3">
    <source>
        <dbReference type="ARBA" id="ARBA00022475"/>
    </source>
</evidence>
<organism evidence="9 10">
    <name type="scientific">Syntrophobacter fumaroxidans (strain DSM 10017 / MPOB)</name>
    <dbReference type="NCBI Taxonomy" id="335543"/>
    <lineage>
        <taxon>Bacteria</taxon>
        <taxon>Pseudomonadati</taxon>
        <taxon>Thermodesulfobacteriota</taxon>
        <taxon>Syntrophobacteria</taxon>
        <taxon>Syntrophobacterales</taxon>
        <taxon>Syntrophobacteraceae</taxon>
        <taxon>Syntrophobacter</taxon>
    </lineage>
</organism>
<keyword evidence="10" id="KW-1185">Reference proteome</keyword>
<evidence type="ECO:0000256" key="5">
    <source>
        <dbReference type="ARBA" id="ARBA00022989"/>
    </source>
</evidence>
<dbReference type="GO" id="GO:0030313">
    <property type="term" value="C:cell envelope"/>
    <property type="evidence" value="ECO:0007669"/>
    <property type="project" value="UniProtKB-SubCell"/>
</dbReference>
<evidence type="ECO:0000256" key="1">
    <source>
        <dbReference type="ARBA" id="ARBA00004196"/>
    </source>
</evidence>
<keyword evidence="3" id="KW-1003">Cell membrane</keyword>
<dbReference type="RefSeq" id="WP_011700863.1">
    <property type="nucleotide sequence ID" value="NC_008554.1"/>
</dbReference>
<evidence type="ECO:0000256" key="2">
    <source>
        <dbReference type="ARBA" id="ARBA00005381"/>
    </source>
</evidence>
<dbReference type="Pfam" id="PF00211">
    <property type="entry name" value="Guanylate_cyc"/>
    <property type="match status" value="1"/>
</dbReference>
<feature type="domain" description="Guanylate cyclase" evidence="8">
    <location>
        <begin position="492"/>
        <end position="624"/>
    </location>
</feature>
<evidence type="ECO:0000313" key="9">
    <source>
        <dbReference type="EMBL" id="ABK19750.1"/>
    </source>
</evidence>
<proteinExistence type="inferred from homology"/>
<dbReference type="PANTHER" id="PTHR43081:SF1">
    <property type="entry name" value="ADENYLATE CYCLASE, TERMINAL-DIFFERENTIATION SPECIFIC"/>
    <property type="match status" value="1"/>
</dbReference>
<feature type="transmembrane region" description="Helical" evidence="7">
    <location>
        <begin position="375"/>
        <end position="393"/>
    </location>
</feature>
<name>A0LQP8_SYNFM</name>
<feature type="transmembrane region" description="Helical" evidence="7">
    <location>
        <begin position="400"/>
        <end position="419"/>
    </location>
</feature>